<protein>
    <recommendedName>
        <fullName evidence="4">Lipoprotein</fullName>
    </recommendedName>
</protein>
<sequence length="152" mass="16186">MKTSLALATAAALLTTLSACGGDDGGKGSEYCKDLKSASTQFDSLSSSDVSKLDEAFKTFHSLSKEAPGDVKDDWKTLDDGITQVEKALKEAGLKFSDFAQIQQGKMPEGVDVAKLQGLATEFSKLNSKEFDKASKAIEKHAKDVCKVNLTS</sequence>
<dbReference type="RefSeq" id="WP_147683138.1">
    <property type="nucleotide sequence ID" value="NZ_VDUX01000001.1"/>
</dbReference>
<feature type="chain" id="PRO_5038896511" description="Lipoprotein" evidence="1">
    <location>
        <begin position="22"/>
        <end position="152"/>
    </location>
</feature>
<keyword evidence="1" id="KW-0732">Signal</keyword>
<dbReference type="Proteomes" id="UP000321571">
    <property type="component" value="Unassembled WGS sequence"/>
</dbReference>
<dbReference type="OrthoDB" id="3748582at2"/>
<name>A0A5C8NMK1_9ACTN</name>
<evidence type="ECO:0000256" key="1">
    <source>
        <dbReference type="SAM" id="SignalP"/>
    </source>
</evidence>
<organism evidence="2 3">
    <name type="scientific">Aeromicrobium terrae</name>
    <dbReference type="NCBI Taxonomy" id="2498846"/>
    <lineage>
        <taxon>Bacteria</taxon>
        <taxon>Bacillati</taxon>
        <taxon>Actinomycetota</taxon>
        <taxon>Actinomycetes</taxon>
        <taxon>Propionibacteriales</taxon>
        <taxon>Nocardioidaceae</taxon>
        <taxon>Aeromicrobium</taxon>
    </lineage>
</organism>
<keyword evidence="3" id="KW-1185">Reference proteome</keyword>
<reference evidence="2 3" key="1">
    <citation type="submission" date="2019-06" db="EMBL/GenBank/DDBJ databases">
        <title>Aeromicrobium sp. nov., isolated from a maize field.</title>
        <authorList>
            <person name="Lin S.-Y."/>
            <person name="Tsai C.-F."/>
            <person name="Young C.-C."/>
        </authorList>
    </citation>
    <scope>NUCLEOTIDE SEQUENCE [LARGE SCALE GENOMIC DNA]</scope>
    <source>
        <strain evidence="2 3">CC-CFT486</strain>
    </source>
</reference>
<dbReference type="AlphaFoldDB" id="A0A5C8NMK1"/>
<gene>
    <name evidence="2" type="ORF">FHP06_01595</name>
</gene>
<comment type="caution">
    <text evidence="2">The sequence shown here is derived from an EMBL/GenBank/DDBJ whole genome shotgun (WGS) entry which is preliminary data.</text>
</comment>
<evidence type="ECO:0000313" key="2">
    <source>
        <dbReference type="EMBL" id="TXL62959.1"/>
    </source>
</evidence>
<evidence type="ECO:0008006" key="4">
    <source>
        <dbReference type="Google" id="ProtNLM"/>
    </source>
</evidence>
<evidence type="ECO:0000313" key="3">
    <source>
        <dbReference type="Proteomes" id="UP000321571"/>
    </source>
</evidence>
<feature type="signal peptide" evidence="1">
    <location>
        <begin position="1"/>
        <end position="21"/>
    </location>
</feature>
<dbReference type="EMBL" id="VDUX01000001">
    <property type="protein sequence ID" value="TXL62959.1"/>
    <property type="molecule type" value="Genomic_DNA"/>
</dbReference>
<dbReference type="PROSITE" id="PS51257">
    <property type="entry name" value="PROKAR_LIPOPROTEIN"/>
    <property type="match status" value="1"/>
</dbReference>
<accession>A0A5C8NMK1</accession>
<proteinExistence type="predicted"/>